<dbReference type="NCBIfam" id="TIGR01493">
    <property type="entry name" value="HAD-SF-IA-v2"/>
    <property type="match status" value="1"/>
</dbReference>
<evidence type="ECO:0000256" key="3">
    <source>
        <dbReference type="SAM" id="MobiDB-lite"/>
    </source>
</evidence>
<dbReference type="EMBL" id="FNFM01000005">
    <property type="protein sequence ID" value="SDK21305.1"/>
    <property type="molecule type" value="Genomic_DNA"/>
</dbReference>
<dbReference type="InterPro" id="IPR036412">
    <property type="entry name" value="HAD-like_sf"/>
</dbReference>
<dbReference type="SUPFAM" id="SSF56784">
    <property type="entry name" value="HAD-like"/>
    <property type="match status" value="1"/>
</dbReference>
<name>A0A1G9A3Z1_ACTMZ</name>
<organism evidence="4 5">
    <name type="scientific">Actinopolyspora mzabensis</name>
    <dbReference type="NCBI Taxonomy" id="995066"/>
    <lineage>
        <taxon>Bacteria</taxon>
        <taxon>Bacillati</taxon>
        <taxon>Actinomycetota</taxon>
        <taxon>Actinomycetes</taxon>
        <taxon>Actinopolysporales</taxon>
        <taxon>Actinopolysporaceae</taxon>
        <taxon>Actinopolyspora</taxon>
    </lineage>
</organism>
<evidence type="ECO:0000313" key="4">
    <source>
        <dbReference type="EMBL" id="SDK21305.1"/>
    </source>
</evidence>
<dbReference type="AlphaFoldDB" id="A0A1G9A3Z1"/>
<dbReference type="InterPro" id="IPR006439">
    <property type="entry name" value="HAD-SF_hydro_IA"/>
</dbReference>
<dbReference type="InterPro" id="IPR023198">
    <property type="entry name" value="PGP-like_dom2"/>
</dbReference>
<dbReference type="Gene3D" id="3.40.50.1000">
    <property type="entry name" value="HAD superfamily/HAD-like"/>
    <property type="match status" value="1"/>
</dbReference>
<dbReference type="NCBIfam" id="TIGR01428">
    <property type="entry name" value="HAD_type_II"/>
    <property type="match status" value="1"/>
</dbReference>
<proteinExistence type="inferred from homology"/>
<reference evidence="5" key="1">
    <citation type="submission" date="2016-10" db="EMBL/GenBank/DDBJ databases">
        <authorList>
            <person name="Varghese N."/>
            <person name="Submissions S."/>
        </authorList>
    </citation>
    <scope>NUCLEOTIDE SEQUENCE [LARGE SCALE GENOMIC DNA]</scope>
    <source>
        <strain evidence="5">DSM 45460</strain>
    </source>
</reference>
<dbReference type="PRINTS" id="PR00413">
    <property type="entry name" value="HADHALOGNASE"/>
</dbReference>
<accession>A0A1G9A3Z1</accession>
<protein>
    <submittedName>
        <fullName evidence="4">2-haloacid dehalogenase</fullName>
    </submittedName>
</protein>
<dbReference type="Pfam" id="PF00702">
    <property type="entry name" value="Hydrolase"/>
    <property type="match status" value="1"/>
</dbReference>
<keyword evidence="2" id="KW-0378">Hydrolase</keyword>
<dbReference type="OrthoDB" id="3774052at2"/>
<dbReference type="Gene3D" id="1.10.150.240">
    <property type="entry name" value="Putative phosphatase, domain 2"/>
    <property type="match status" value="1"/>
</dbReference>
<evidence type="ECO:0000313" key="5">
    <source>
        <dbReference type="Proteomes" id="UP000199213"/>
    </source>
</evidence>
<dbReference type="InterPro" id="IPR006328">
    <property type="entry name" value="2-HAD"/>
</dbReference>
<dbReference type="SFLD" id="SFLDS00003">
    <property type="entry name" value="Haloacid_Dehalogenase"/>
    <property type="match status" value="1"/>
</dbReference>
<comment type="similarity">
    <text evidence="1">Belongs to the HAD-like hydrolase superfamily. S-2-haloalkanoic acid dehalogenase family.</text>
</comment>
<dbReference type="RefSeq" id="WP_092627923.1">
    <property type="nucleotide sequence ID" value="NZ_FNFM01000005.1"/>
</dbReference>
<sequence>MARTPSVVVFDVNETLSDMTPIAERFTEIGAPEHLAKTWFAVLADGALRTLLNEVQLDRDLDAAVEHVLSGFMDLPVHPDVPDGARALRAAGFRLVTLSNGSTRVAERLLTRAGIRQAFEVLLSVEDAGSWKPARDAYEYAARTCGTDPAEMLLVAVHPWDIDGAARAGMSTAWLNRGGTPYPGHFTRPEHTAPTLNELSDELAG</sequence>
<dbReference type="SFLD" id="SFLDG01129">
    <property type="entry name" value="C1.5:_HAD__Beta-PGM__Phosphata"/>
    <property type="match status" value="1"/>
</dbReference>
<dbReference type="InterPro" id="IPR051540">
    <property type="entry name" value="S-2-haloacid_dehalogenase"/>
</dbReference>
<feature type="region of interest" description="Disordered" evidence="3">
    <location>
        <begin position="186"/>
        <end position="205"/>
    </location>
</feature>
<evidence type="ECO:0000256" key="1">
    <source>
        <dbReference type="ARBA" id="ARBA00008106"/>
    </source>
</evidence>
<dbReference type="InterPro" id="IPR023214">
    <property type="entry name" value="HAD_sf"/>
</dbReference>
<dbReference type="PANTHER" id="PTHR43316">
    <property type="entry name" value="HYDROLASE, HALOACID DELAHOGENASE-RELATED"/>
    <property type="match status" value="1"/>
</dbReference>
<dbReference type="Proteomes" id="UP000199213">
    <property type="component" value="Unassembled WGS sequence"/>
</dbReference>
<evidence type="ECO:0000256" key="2">
    <source>
        <dbReference type="ARBA" id="ARBA00022801"/>
    </source>
</evidence>
<keyword evidence="5" id="KW-1185">Reference proteome</keyword>
<dbReference type="PANTHER" id="PTHR43316:SF3">
    <property type="entry name" value="HALOACID DEHALOGENASE, TYPE II (AFU_ORTHOLOGUE AFUA_2G07750)-RELATED"/>
    <property type="match status" value="1"/>
</dbReference>
<dbReference type="GO" id="GO:0019120">
    <property type="term" value="F:hydrolase activity, acting on acid halide bonds, in C-halide compounds"/>
    <property type="evidence" value="ECO:0007669"/>
    <property type="project" value="InterPro"/>
</dbReference>
<gene>
    <name evidence="4" type="ORF">SAMN04487820_105265</name>
</gene>